<accession>A0A937FI15</accession>
<dbReference type="EMBL" id="JAESWA010000022">
    <property type="protein sequence ID" value="MBL4932672.1"/>
    <property type="molecule type" value="Genomic_DNA"/>
</dbReference>
<proteinExistence type="predicted"/>
<dbReference type="SUPFAM" id="SSF143842">
    <property type="entry name" value="YwmB-like"/>
    <property type="match status" value="1"/>
</dbReference>
<reference evidence="1" key="1">
    <citation type="submission" date="2021-01" db="EMBL/GenBank/DDBJ databases">
        <title>Genome public.</title>
        <authorList>
            <person name="Liu C."/>
            <person name="Sun Q."/>
        </authorList>
    </citation>
    <scope>NUCLEOTIDE SEQUENCE</scope>
    <source>
        <strain evidence="1">YIM B02565</strain>
    </source>
</reference>
<dbReference type="AlphaFoldDB" id="A0A937FI15"/>
<name>A0A937FI15_9CLOT</name>
<dbReference type="Proteomes" id="UP000623681">
    <property type="component" value="Unassembled WGS sequence"/>
</dbReference>
<comment type="caution">
    <text evidence="1">The sequence shown here is derived from an EMBL/GenBank/DDBJ whole genome shotgun (WGS) entry which is preliminary data.</text>
</comment>
<gene>
    <name evidence="1" type="ORF">JK634_12730</name>
</gene>
<keyword evidence="2" id="KW-1185">Reference proteome</keyword>
<dbReference type="InterPro" id="IPR036209">
    <property type="entry name" value="YwmB-like_sf"/>
</dbReference>
<protein>
    <recommendedName>
        <fullName evidence="3">TATA-box binding protein</fullName>
    </recommendedName>
</protein>
<organism evidence="1 2">
    <name type="scientific">Clostridium paridis</name>
    <dbReference type="NCBI Taxonomy" id="2803863"/>
    <lineage>
        <taxon>Bacteria</taxon>
        <taxon>Bacillati</taxon>
        <taxon>Bacillota</taxon>
        <taxon>Clostridia</taxon>
        <taxon>Eubacteriales</taxon>
        <taxon>Clostridiaceae</taxon>
        <taxon>Clostridium</taxon>
    </lineage>
</organism>
<sequence length="217" mass="25230">MKCKNKIKLLVLFLTSLLTFLNFYNLKCQGFQSLQNKFLESHNDVERSLVIEGKSNEKYENLSEYLFKNISNDYNGALTNEKSANSKILKINSQNFNMEIQVFNENKSSFRIIFSTKNKKENLEAVKKNINYLLNEKAFDLRYFQEIKGRIEIEEDMKKTLIKQLESLGIKKYSLLKISNGYTGEAELGNSTINFAICTYEKKSYIIIGEPIIISTY</sequence>
<evidence type="ECO:0000313" key="1">
    <source>
        <dbReference type="EMBL" id="MBL4932672.1"/>
    </source>
</evidence>
<evidence type="ECO:0000313" key="2">
    <source>
        <dbReference type="Proteomes" id="UP000623681"/>
    </source>
</evidence>
<evidence type="ECO:0008006" key="3">
    <source>
        <dbReference type="Google" id="ProtNLM"/>
    </source>
</evidence>
<dbReference type="RefSeq" id="WP_202768016.1">
    <property type="nucleotide sequence ID" value="NZ_JAESWA010000022.1"/>
</dbReference>